<feature type="region of interest" description="Disordered" evidence="1">
    <location>
        <begin position="237"/>
        <end position="282"/>
    </location>
</feature>
<dbReference type="Pfam" id="PF23951">
    <property type="entry name" value="DUF7282"/>
    <property type="match status" value="2"/>
</dbReference>
<reference evidence="4 5" key="1">
    <citation type="journal article" date="2019" name="Int. J. Syst. Evol. Microbiol.">
        <title>The Global Catalogue of Microorganisms (GCM) 10K type strain sequencing project: providing services to taxonomists for standard genome sequencing and annotation.</title>
        <authorList>
            <consortium name="The Broad Institute Genomics Platform"/>
            <consortium name="The Broad Institute Genome Sequencing Center for Infectious Disease"/>
            <person name="Wu L."/>
            <person name="Ma J."/>
        </authorList>
    </citation>
    <scope>NUCLEOTIDE SEQUENCE [LARGE SCALE GENOMIC DNA]</scope>
    <source>
        <strain evidence="4 5">CGMCC 1.12125</strain>
    </source>
</reference>
<dbReference type="EMBL" id="JBHUDJ010000006">
    <property type="protein sequence ID" value="MFD1588027.1"/>
    <property type="molecule type" value="Genomic_DNA"/>
</dbReference>
<feature type="transmembrane region" description="Helical" evidence="2">
    <location>
        <begin position="281"/>
        <end position="301"/>
    </location>
</feature>
<feature type="compositionally biased region" description="Polar residues" evidence="1">
    <location>
        <begin position="242"/>
        <end position="255"/>
    </location>
</feature>
<dbReference type="RefSeq" id="WP_247380174.1">
    <property type="nucleotide sequence ID" value="NZ_JALLGV010000008.1"/>
</dbReference>
<dbReference type="Proteomes" id="UP001597119">
    <property type="component" value="Unassembled WGS sequence"/>
</dbReference>
<keyword evidence="2" id="KW-0472">Membrane</keyword>
<dbReference type="AlphaFoldDB" id="A0ABD6CFP8"/>
<evidence type="ECO:0000259" key="3">
    <source>
        <dbReference type="Pfam" id="PF23951"/>
    </source>
</evidence>
<feature type="compositionally biased region" description="Polar residues" evidence="1">
    <location>
        <begin position="268"/>
        <end position="280"/>
    </location>
</feature>
<organism evidence="4 5">
    <name type="scientific">Halorientalis brevis</name>
    <dbReference type="NCBI Taxonomy" id="1126241"/>
    <lineage>
        <taxon>Archaea</taxon>
        <taxon>Methanobacteriati</taxon>
        <taxon>Methanobacteriota</taxon>
        <taxon>Stenosarchaea group</taxon>
        <taxon>Halobacteria</taxon>
        <taxon>Halobacteriales</taxon>
        <taxon>Haloarculaceae</taxon>
        <taxon>Halorientalis</taxon>
    </lineage>
</organism>
<feature type="domain" description="DUF7282" evidence="3">
    <location>
        <begin position="31"/>
        <end position="118"/>
    </location>
</feature>
<comment type="caution">
    <text evidence="4">The sequence shown here is derived from an EMBL/GenBank/DDBJ whole genome shotgun (WGS) entry which is preliminary data.</text>
</comment>
<name>A0ABD6CFP8_9EURY</name>
<keyword evidence="5" id="KW-1185">Reference proteome</keyword>
<keyword evidence="2" id="KW-1133">Transmembrane helix</keyword>
<evidence type="ECO:0000256" key="2">
    <source>
        <dbReference type="SAM" id="Phobius"/>
    </source>
</evidence>
<feature type="domain" description="DUF7282" evidence="3">
    <location>
        <begin position="153"/>
        <end position="240"/>
    </location>
</feature>
<evidence type="ECO:0000313" key="5">
    <source>
        <dbReference type="Proteomes" id="UP001597119"/>
    </source>
</evidence>
<evidence type="ECO:0000313" key="4">
    <source>
        <dbReference type="EMBL" id="MFD1588027.1"/>
    </source>
</evidence>
<accession>A0ABD6CFP8</accession>
<sequence length="305" mass="30902">MTRRLLAVGCLLALAVATMAGLAVAHGNHATAHPQVSANGTVVVEQAFLTERGYLVVRADDDGTPGRVLGARPLDRGLHTGTSVQIDASYWRAVSGNATVWTVLHADDGDGEFDPADDELLRWFDRPAGERVQVGKRDGAGYVLTAGGSGADGALLVERVALPAQGHLVVHERTNGTLGAAHGSRALRAGTHANVSIPVDLSGNRSTWPSLSVAVHVDDGDGTFDADDPVVRVAGEPVASPVGTSGAVTTSSVAVNTPAGDGGRDAPTRTQPGSATPTTSAGGAGFGVLTAVVAGALALIVGRRR</sequence>
<evidence type="ECO:0000256" key="1">
    <source>
        <dbReference type="SAM" id="MobiDB-lite"/>
    </source>
</evidence>
<protein>
    <recommendedName>
        <fullName evidence="3">DUF7282 domain-containing protein</fullName>
    </recommendedName>
</protein>
<gene>
    <name evidence="4" type="ORF">ACFR9U_13655</name>
</gene>
<proteinExistence type="predicted"/>
<dbReference type="InterPro" id="IPR055706">
    <property type="entry name" value="Slg1/2_DUF7282"/>
</dbReference>
<keyword evidence="2" id="KW-0812">Transmembrane</keyword>